<dbReference type="EMBL" id="CM020619">
    <property type="protein sequence ID" value="KAK1866106.1"/>
    <property type="molecule type" value="Genomic_DNA"/>
</dbReference>
<accession>A0ACC3C8N1</accession>
<sequence length="450" mass="47632">MEAVDDAAAPPLPYSAACPRWSDALRLLTRGGPSTAPDFSAPASAEVLASLRNDLRVLVVGAGGLGCELLKDLALAGFGRIDVIDMDTIDVSNLNRQFLFRASDVGKPKAEVAAAYIRARVPGLAITAHVGDLTRRPPEWYAQFNLIVAGLDSIDARRWLNATLVSLVGADAETGEVDRSGLIPWIDGGSEGLMGQARVIFPRLSACFECTLSMFDTPKTYPLCTLANTPRLPEHCVEYAHVVEYPRASPFGEGVAFDADNPDHLTWLTDTAAARADKFSIPGVTRRLAAGVVKHIVPAVASTNAVIAAACAAEAWKLATSVAGPLRNYVMLNGTSGVYSYTYETERRPDCEVCGGGGVPRTVTLDSGEVLLEDLLDTLAAEPALRTRAPVLRVASTGAMVWAADGPPALVAATRANAGKRVEELLERGGELVVTDRAMGGARTVIVTWP</sequence>
<reference evidence="1" key="1">
    <citation type="submission" date="2019-11" db="EMBL/GenBank/DDBJ databases">
        <title>Nori genome reveals adaptations in red seaweeds to the harsh intertidal environment.</title>
        <authorList>
            <person name="Wang D."/>
            <person name="Mao Y."/>
        </authorList>
    </citation>
    <scope>NUCLEOTIDE SEQUENCE</scope>
    <source>
        <tissue evidence="1">Gametophyte</tissue>
    </source>
</reference>
<gene>
    <name evidence="1" type="ORF">I4F81_008626</name>
</gene>
<proteinExistence type="predicted"/>
<comment type="caution">
    <text evidence="1">The sequence shown here is derived from an EMBL/GenBank/DDBJ whole genome shotgun (WGS) entry which is preliminary data.</text>
</comment>
<organism evidence="1 2">
    <name type="scientific">Pyropia yezoensis</name>
    <name type="common">Susabi-nori</name>
    <name type="synonym">Porphyra yezoensis</name>
    <dbReference type="NCBI Taxonomy" id="2788"/>
    <lineage>
        <taxon>Eukaryota</taxon>
        <taxon>Rhodophyta</taxon>
        <taxon>Bangiophyceae</taxon>
        <taxon>Bangiales</taxon>
        <taxon>Bangiaceae</taxon>
        <taxon>Pyropia</taxon>
    </lineage>
</organism>
<dbReference type="Proteomes" id="UP000798662">
    <property type="component" value="Chromosome 2"/>
</dbReference>
<keyword evidence="2" id="KW-1185">Reference proteome</keyword>
<name>A0ACC3C8N1_PYRYE</name>
<evidence type="ECO:0000313" key="1">
    <source>
        <dbReference type="EMBL" id="KAK1866106.1"/>
    </source>
</evidence>
<protein>
    <submittedName>
        <fullName evidence="1">Uncharacterized protein</fullName>
    </submittedName>
</protein>
<evidence type="ECO:0000313" key="2">
    <source>
        <dbReference type="Proteomes" id="UP000798662"/>
    </source>
</evidence>